<accession>A0A6B8M6G9</accession>
<dbReference type="PROSITE" id="PS51318">
    <property type="entry name" value="TAT"/>
    <property type="match status" value="1"/>
</dbReference>
<keyword evidence="3" id="KW-1185">Reference proteome</keyword>
<reference evidence="2 3" key="1">
    <citation type="submission" date="2019-09" db="EMBL/GenBank/DDBJ databases">
        <title>Isolation and complete genome sequencing of Methylocystis species.</title>
        <authorList>
            <person name="Rumah B.L."/>
            <person name="Stead C.E."/>
            <person name="Stevens B.C."/>
            <person name="Minton N.P."/>
            <person name="Grosse-Honebrink A."/>
            <person name="Zhang Y."/>
        </authorList>
    </citation>
    <scope>NUCLEOTIDE SEQUENCE [LARGE SCALE GENOMIC DNA]</scope>
    <source>
        <strain evidence="2 3">BRCS2</strain>
    </source>
</reference>
<dbReference type="EMBL" id="CP044331">
    <property type="protein sequence ID" value="QGM97935.1"/>
    <property type="molecule type" value="Genomic_DNA"/>
</dbReference>
<evidence type="ECO:0000313" key="2">
    <source>
        <dbReference type="EMBL" id="QGM97935.1"/>
    </source>
</evidence>
<proteinExistence type="predicted"/>
<evidence type="ECO:0000313" key="3">
    <source>
        <dbReference type="Proteomes" id="UP000422569"/>
    </source>
</evidence>
<dbReference type="InterPro" id="IPR006311">
    <property type="entry name" value="TAT_signal"/>
</dbReference>
<evidence type="ECO:0008006" key="4">
    <source>
        <dbReference type="Google" id="ProtNLM"/>
    </source>
</evidence>
<feature type="signal peptide" evidence="1">
    <location>
        <begin position="1"/>
        <end position="22"/>
    </location>
</feature>
<dbReference type="KEGG" id="mpar:F7D14_10935"/>
<protein>
    <recommendedName>
        <fullName evidence="4">LTXXQ motif family protein</fullName>
    </recommendedName>
</protein>
<dbReference type="GO" id="GO:0042597">
    <property type="term" value="C:periplasmic space"/>
    <property type="evidence" value="ECO:0007669"/>
    <property type="project" value="InterPro"/>
</dbReference>
<evidence type="ECO:0000256" key="1">
    <source>
        <dbReference type="SAM" id="SignalP"/>
    </source>
</evidence>
<sequence>MSRMKRVFLTALAAAALFTATAASGATANAEPFARPSRFSAQDMTAFADARIAALKAGLQLKPEQEKNWPALEAALRDNAKARIARIEEWREKAPPTLENDPIGALQRRAQAMTARAGELDKLAIAAKPLYDSLDDAQKRRFGALVRAAIAEHGHRMRGMMGRGGFGAGVE</sequence>
<dbReference type="AlphaFoldDB" id="A0A6B8M6G9"/>
<keyword evidence="1" id="KW-0732">Signal</keyword>
<dbReference type="Proteomes" id="UP000422569">
    <property type="component" value="Chromosome"/>
</dbReference>
<name>A0A6B8M6G9_9HYPH</name>
<feature type="chain" id="PRO_5025503510" description="LTXXQ motif family protein" evidence="1">
    <location>
        <begin position="23"/>
        <end position="171"/>
    </location>
</feature>
<dbReference type="InterPro" id="IPR012899">
    <property type="entry name" value="LTXXQ"/>
</dbReference>
<organism evidence="2 3">
    <name type="scientific">Methylocystis parvus</name>
    <dbReference type="NCBI Taxonomy" id="134"/>
    <lineage>
        <taxon>Bacteria</taxon>
        <taxon>Pseudomonadati</taxon>
        <taxon>Pseudomonadota</taxon>
        <taxon>Alphaproteobacteria</taxon>
        <taxon>Hyphomicrobiales</taxon>
        <taxon>Methylocystaceae</taxon>
        <taxon>Methylocystis</taxon>
    </lineage>
</organism>
<gene>
    <name evidence="2" type="ORF">F7D14_10935</name>
</gene>
<dbReference type="Pfam" id="PF07813">
    <property type="entry name" value="LTXXQ"/>
    <property type="match status" value="1"/>
</dbReference>